<dbReference type="AlphaFoldDB" id="A0A437H1V5"/>
<dbReference type="RefSeq" id="WP_127611747.1">
    <property type="nucleotide sequence ID" value="NZ_RXOL01000001.1"/>
</dbReference>
<evidence type="ECO:0000256" key="1">
    <source>
        <dbReference type="SAM" id="MobiDB-lite"/>
    </source>
</evidence>
<protein>
    <recommendedName>
        <fullName evidence="5">DUF3035 domain-containing protein</fullName>
    </recommendedName>
</protein>
<accession>A0A437H1V5</accession>
<comment type="caution">
    <text evidence="3">The sequence shown here is derived from an EMBL/GenBank/DDBJ whole genome shotgun (WGS) entry which is preliminary data.</text>
</comment>
<proteinExistence type="predicted"/>
<dbReference type="OrthoDB" id="7505503at2"/>
<gene>
    <name evidence="3" type="ORF">EKN06_05165</name>
</gene>
<dbReference type="EMBL" id="RXOL01000001">
    <property type="protein sequence ID" value="RVQ69559.1"/>
    <property type="molecule type" value="Genomic_DNA"/>
</dbReference>
<evidence type="ECO:0000313" key="3">
    <source>
        <dbReference type="EMBL" id="RVQ69559.1"/>
    </source>
</evidence>
<evidence type="ECO:0000313" key="4">
    <source>
        <dbReference type="Proteomes" id="UP000283003"/>
    </source>
</evidence>
<dbReference type="Proteomes" id="UP000283003">
    <property type="component" value="Unassembled WGS sequence"/>
</dbReference>
<evidence type="ECO:0000256" key="2">
    <source>
        <dbReference type="SAM" id="SignalP"/>
    </source>
</evidence>
<feature type="signal peptide" evidence="2">
    <location>
        <begin position="1"/>
        <end position="26"/>
    </location>
</feature>
<organism evidence="3 4">
    <name type="scientific">Croceicoccus ponticola</name>
    <dbReference type="NCBI Taxonomy" id="2217664"/>
    <lineage>
        <taxon>Bacteria</taxon>
        <taxon>Pseudomonadati</taxon>
        <taxon>Pseudomonadota</taxon>
        <taxon>Alphaproteobacteria</taxon>
        <taxon>Sphingomonadales</taxon>
        <taxon>Erythrobacteraceae</taxon>
        <taxon>Croceicoccus</taxon>
    </lineage>
</organism>
<reference evidence="3 4" key="1">
    <citation type="submission" date="2018-12" db="EMBL/GenBank/DDBJ databases">
        <title>Croceicoccus ponticola sp. nov., a lipolytic bacterium isolated from seawater.</title>
        <authorList>
            <person name="Yoon J.-H."/>
        </authorList>
    </citation>
    <scope>NUCLEOTIDE SEQUENCE [LARGE SCALE GENOMIC DNA]</scope>
    <source>
        <strain evidence="3 4">GM-16</strain>
    </source>
</reference>
<keyword evidence="4" id="KW-1185">Reference proteome</keyword>
<feature type="compositionally biased region" description="Low complexity" evidence="1">
    <location>
        <begin position="47"/>
        <end position="58"/>
    </location>
</feature>
<feature type="region of interest" description="Disordered" evidence="1">
    <location>
        <begin position="43"/>
        <end position="68"/>
    </location>
</feature>
<name>A0A437H1V5_9SPHN</name>
<evidence type="ECO:0008006" key="5">
    <source>
        <dbReference type="Google" id="ProtNLM"/>
    </source>
</evidence>
<feature type="chain" id="PRO_5019477899" description="DUF3035 domain-containing protein" evidence="2">
    <location>
        <begin position="27"/>
        <end position="180"/>
    </location>
</feature>
<keyword evidence="2" id="KW-0732">Signal</keyword>
<sequence>MLNDFNSHLSRALVTALTMAVLSGCAADTTKYPSLARRDAERMTGGAAVAEPTETAPATPAPPPADLPGKLAAIERAANSSHETFLSREAVARSRARAAAGSAPGTLSWSDAEVALSSLESARSDTMFSLADLDSLLATGAVSQADTGIPAGLPAIAASRERVAALVAAEDVVLAQLRGL</sequence>